<evidence type="ECO:0000256" key="5">
    <source>
        <dbReference type="SAM" id="MobiDB-lite"/>
    </source>
</evidence>
<dbReference type="AlphaFoldDB" id="A0A255YT60"/>
<evidence type="ECO:0000256" key="2">
    <source>
        <dbReference type="ARBA" id="ARBA00010333"/>
    </source>
</evidence>
<accession>A0A255YT60</accession>
<evidence type="ECO:0000256" key="4">
    <source>
        <dbReference type="RuleBase" id="RU003744"/>
    </source>
</evidence>
<dbReference type="PANTHER" id="PTHR35936">
    <property type="entry name" value="MEMBRANE-BOUND LYTIC MUREIN TRANSGLYCOSYLASE F"/>
    <property type="match status" value="1"/>
</dbReference>
<comment type="similarity">
    <text evidence="2 4">Belongs to the bacterial solute-binding protein 3 family.</text>
</comment>
<dbReference type="Proteomes" id="UP000216998">
    <property type="component" value="Unassembled WGS sequence"/>
</dbReference>
<dbReference type="GO" id="GO:0030313">
    <property type="term" value="C:cell envelope"/>
    <property type="evidence" value="ECO:0007669"/>
    <property type="project" value="UniProtKB-SubCell"/>
</dbReference>
<dbReference type="SUPFAM" id="SSF53850">
    <property type="entry name" value="Periplasmic binding protein-like II"/>
    <property type="match status" value="1"/>
</dbReference>
<dbReference type="InterPro" id="IPR018313">
    <property type="entry name" value="SBP_3_CS"/>
</dbReference>
<dbReference type="InterPro" id="IPR001638">
    <property type="entry name" value="Solute-binding_3/MltF_N"/>
</dbReference>
<gene>
    <name evidence="8" type="ORF">CHU95_21285</name>
</gene>
<dbReference type="SMART" id="SM00062">
    <property type="entry name" value="PBPb"/>
    <property type="match status" value="1"/>
</dbReference>
<feature type="compositionally biased region" description="Basic residues" evidence="5">
    <location>
        <begin position="17"/>
        <end position="26"/>
    </location>
</feature>
<comment type="subcellular location">
    <subcellularLocation>
        <location evidence="1">Cell envelope</location>
    </subcellularLocation>
</comment>
<proteinExistence type="inferred from homology"/>
<name>A0A255YT60_9PROT</name>
<keyword evidence="9" id="KW-1185">Reference proteome</keyword>
<evidence type="ECO:0008006" key="10">
    <source>
        <dbReference type="Google" id="ProtNLM"/>
    </source>
</evidence>
<comment type="caution">
    <text evidence="8">The sequence shown here is derived from an EMBL/GenBank/DDBJ whole genome shotgun (WGS) entry which is preliminary data.</text>
</comment>
<sequence length="333" mass="36479">MPSHPPSPPAAVGPGRYRQKPPRLRGRIGFARRPGPGRENQPERIFSWIDLMKIPCHCPCHRADHCETCRKPVAMMRLMSLTAGFAASLLLLTVAADAQNARMRVGVEGNYPPFSVIGPDGKLSGFDIDIANALCAEMKVDCTLVQQEWDGMIPALNTRKFDMIVASMTITADRAKIVDFSDVYYDVPSRWVAKQGAFTEPTPDALKGKTIIVLRNSPRAKHAKEKYPDSRLLLVAKETDVYLELRAGRGDIALGSSVIAEGLFLKRPEGAGFATVGEPLRLKGDSDVGIAVRKGDTALRDKINTALRAIKADGRYQQIAQRYFTFDVSGGNS</sequence>
<evidence type="ECO:0000256" key="1">
    <source>
        <dbReference type="ARBA" id="ARBA00004196"/>
    </source>
</evidence>
<dbReference type="SMART" id="SM00079">
    <property type="entry name" value="PBPe"/>
    <property type="match status" value="1"/>
</dbReference>
<dbReference type="GO" id="GO:0015276">
    <property type="term" value="F:ligand-gated monoatomic ion channel activity"/>
    <property type="evidence" value="ECO:0007669"/>
    <property type="project" value="InterPro"/>
</dbReference>
<feature type="compositionally biased region" description="Pro residues" evidence="5">
    <location>
        <begin position="1"/>
        <end position="11"/>
    </location>
</feature>
<dbReference type="EMBL" id="NOXU01000032">
    <property type="protein sequence ID" value="OYQ31825.1"/>
    <property type="molecule type" value="Genomic_DNA"/>
</dbReference>
<evidence type="ECO:0000256" key="3">
    <source>
        <dbReference type="ARBA" id="ARBA00022729"/>
    </source>
</evidence>
<feature type="region of interest" description="Disordered" evidence="5">
    <location>
        <begin position="1"/>
        <end position="41"/>
    </location>
</feature>
<evidence type="ECO:0000313" key="9">
    <source>
        <dbReference type="Proteomes" id="UP000216998"/>
    </source>
</evidence>
<organism evidence="8 9">
    <name type="scientific">Niveispirillum lacus</name>
    <dbReference type="NCBI Taxonomy" id="1981099"/>
    <lineage>
        <taxon>Bacteria</taxon>
        <taxon>Pseudomonadati</taxon>
        <taxon>Pseudomonadota</taxon>
        <taxon>Alphaproteobacteria</taxon>
        <taxon>Rhodospirillales</taxon>
        <taxon>Azospirillaceae</taxon>
        <taxon>Niveispirillum</taxon>
    </lineage>
</organism>
<evidence type="ECO:0000313" key="8">
    <source>
        <dbReference type="EMBL" id="OYQ31825.1"/>
    </source>
</evidence>
<dbReference type="InterPro" id="IPR001320">
    <property type="entry name" value="Iontro_rcpt_C"/>
</dbReference>
<dbReference type="Gene3D" id="3.40.190.10">
    <property type="entry name" value="Periplasmic binding protein-like II"/>
    <property type="match status" value="2"/>
</dbReference>
<dbReference type="OrthoDB" id="9807134at2"/>
<evidence type="ECO:0000259" key="7">
    <source>
        <dbReference type="SMART" id="SM00079"/>
    </source>
</evidence>
<dbReference type="PROSITE" id="PS01039">
    <property type="entry name" value="SBP_BACTERIAL_3"/>
    <property type="match status" value="1"/>
</dbReference>
<feature type="domain" description="Solute-binding protein family 3/N-terminal" evidence="6">
    <location>
        <begin position="102"/>
        <end position="327"/>
    </location>
</feature>
<feature type="domain" description="Ionotropic glutamate receptor C-terminal" evidence="7">
    <location>
        <begin position="102"/>
        <end position="326"/>
    </location>
</feature>
<protein>
    <recommendedName>
        <fullName evidence="10">Solute-binding protein family 3/N-terminal domain-containing protein</fullName>
    </recommendedName>
</protein>
<reference evidence="8 9" key="1">
    <citation type="submission" date="2017-07" db="EMBL/GenBank/DDBJ databases">
        <title>Niveispirillum cyanobacteriorum sp. nov., isolated from cyanobacterial aggregates in a eutrophic lake.</title>
        <authorList>
            <person name="Cai H."/>
        </authorList>
    </citation>
    <scope>NUCLEOTIDE SEQUENCE [LARGE SCALE GENOMIC DNA]</scope>
    <source>
        <strain evidence="9">TH1-14</strain>
    </source>
</reference>
<evidence type="ECO:0000259" key="6">
    <source>
        <dbReference type="SMART" id="SM00062"/>
    </source>
</evidence>
<dbReference type="GO" id="GO:0016020">
    <property type="term" value="C:membrane"/>
    <property type="evidence" value="ECO:0007669"/>
    <property type="project" value="InterPro"/>
</dbReference>
<dbReference type="PANTHER" id="PTHR35936:SF17">
    <property type="entry name" value="ARGININE-BINDING EXTRACELLULAR PROTEIN ARTP"/>
    <property type="match status" value="1"/>
</dbReference>
<dbReference type="Pfam" id="PF00497">
    <property type="entry name" value="SBP_bac_3"/>
    <property type="match status" value="1"/>
</dbReference>
<keyword evidence="3" id="KW-0732">Signal</keyword>